<feature type="domain" description="Histidine kinase" evidence="15">
    <location>
        <begin position="179"/>
        <end position="393"/>
    </location>
</feature>
<evidence type="ECO:0000256" key="7">
    <source>
        <dbReference type="ARBA" id="ARBA00022692"/>
    </source>
</evidence>
<reference evidence="17" key="2">
    <citation type="submission" date="2021-04" db="EMBL/GenBank/DDBJ databases">
        <authorList>
            <person name="Gilroy R."/>
        </authorList>
    </citation>
    <scope>NUCLEOTIDE SEQUENCE</scope>
    <source>
        <strain evidence="17">ChiSjej1B19-5720</strain>
    </source>
</reference>
<dbReference type="InterPro" id="IPR050398">
    <property type="entry name" value="HssS/ArlS-like"/>
</dbReference>
<evidence type="ECO:0000256" key="13">
    <source>
        <dbReference type="ARBA" id="ARBA00023136"/>
    </source>
</evidence>
<dbReference type="Gene3D" id="1.10.287.130">
    <property type="match status" value="1"/>
</dbReference>
<dbReference type="InterPro" id="IPR036097">
    <property type="entry name" value="HisK_dim/P_sf"/>
</dbReference>
<evidence type="ECO:0000313" key="18">
    <source>
        <dbReference type="Proteomes" id="UP000823842"/>
    </source>
</evidence>
<dbReference type="SUPFAM" id="SSF158472">
    <property type="entry name" value="HAMP domain-like"/>
    <property type="match status" value="1"/>
</dbReference>
<dbReference type="Pfam" id="PF00512">
    <property type="entry name" value="HisKA"/>
    <property type="match status" value="1"/>
</dbReference>
<evidence type="ECO:0000256" key="8">
    <source>
        <dbReference type="ARBA" id="ARBA00022741"/>
    </source>
</evidence>
<dbReference type="SUPFAM" id="SSF55874">
    <property type="entry name" value="ATPase domain of HSP90 chaperone/DNA topoisomerase II/histidine kinase"/>
    <property type="match status" value="1"/>
</dbReference>
<reference evidence="17" key="1">
    <citation type="journal article" date="2021" name="PeerJ">
        <title>Extensive microbial diversity within the chicken gut microbiome revealed by metagenomics and culture.</title>
        <authorList>
            <person name="Gilroy R."/>
            <person name="Ravi A."/>
            <person name="Getino M."/>
            <person name="Pursley I."/>
            <person name="Horton D.L."/>
            <person name="Alikhan N.F."/>
            <person name="Baker D."/>
            <person name="Gharbi K."/>
            <person name="Hall N."/>
            <person name="Watson M."/>
            <person name="Adriaenssens E.M."/>
            <person name="Foster-Nyarko E."/>
            <person name="Jarju S."/>
            <person name="Secka A."/>
            <person name="Antonio M."/>
            <person name="Oren A."/>
            <person name="Chaudhuri R.R."/>
            <person name="La Ragione R."/>
            <person name="Hildebrand F."/>
            <person name="Pallen M.J."/>
        </authorList>
    </citation>
    <scope>NUCLEOTIDE SEQUENCE</scope>
    <source>
        <strain evidence="17">ChiSjej1B19-5720</strain>
    </source>
</reference>
<dbReference type="CDD" id="cd00082">
    <property type="entry name" value="HisKA"/>
    <property type="match status" value="1"/>
</dbReference>
<keyword evidence="12" id="KW-0902">Two-component regulatory system</keyword>
<dbReference type="EC" id="2.7.13.3" evidence="3"/>
<dbReference type="GO" id="GO:0000155">
    <property type="term" value="F:phosphorelay sensor kinase activity"/>
    <property type="evidence" value="ECO:0007669"/>
    <property type="project" value="InterPro"/>
</dbReference>
<protein>
    <recommendedName>
        <fullName evidence="3">histidine kinase</fullName>
        <ecNumber evidence="3">2.7.13.3</ecNumber>
    </recommendedName>
</protein>
<dbReference type="PROSITE" id="PS50109">
    <property type="entry name" value="HIS_KIN"/>
    <property type="match status" value="1"/>
</dbReference>
<dbReference type="InterPro" id="IPR036890">
    <property type="entry name" value="HATPase_C_sf"/>
</dbReference>
<dbReference type="CDD" id="cd06225">
    <property type="entry name" value="HAMP"/>
    <property type="match status" value="1"/>
</dbReference>
<dbReference type="Pfam" id="PF00672">
    <property type="entry name" value="HAMP"/>
    <property type="match status" value="1"/>
</dbReference>
<dbReference type="SMART" id="SM00388">
    <property type="entry name" value="HisKA"/>
    <property type="match status" value="1"/>
</dbReference>
<dbReference type="GO" id="GO:0005886">
    <property type="term" value="C:plasma membrane"/>
    <property type="evidence" value="ECO:0007669"/>
    <property type="project" value="UniProtKB-SubCell"/>
</dbReference>
<dbReference type="InterPro" id="IPR003661">
    <property type="entry name" value="HisK_dim/P_dom"/>
</dbReference>
<dbReference type="SMART" id="SM00387">
    <property type="entry name" value="HATPase_c"/>
    <property type="match status" value="1"/>
</dbReference>
<feature type="domain" description="HAMP" evidence="16">
    <location>
        <begin position="112"/>
        <end position="164"/>
    </location>
</feature>
<evidence type="ECO:0000259" key="15">
    <source>
        <dbReference type="PROSITE" id="PS50109"/>
    </source>
</evidence>
<dbReference type="PANTHER" id="PTHR45528:SF1">
    <property type="entry name" value="SENSOR HISTIDINE KINASE CPXA"/>
    <property type="match status" value="1"/>
</dbReference>
<keyword evidence="13 14" id="KW-0472">Membrane</keyword>
<evidence type="ECO:0000256" key="3">
    <source>
        <dbReference type="ARBA" id="ARBA00012438"/>
    </source>
</evidence>
<dbReference type="PANTHER" id="PTHR45528">
    <property type="entry name" value="SENSOR HISTIDINE KINASE CPXA"/>
    <property type="match status" value="1"/>
</dbReference>
<evidence type="ECO:0000256" key="6">
    <source>
        <dbReference type="ARBA" id="ARBA00022679"/>
    </source>
</evidence>
<evidence type="ECO:0000313" key="17">
    <source>
        <dbReference type="EMBL" id="HJB29179.1"/>
    </source>
</evidence>
<dbReference type="SUPFAM" id="SSF47384">
    <property type="entry name" value="Homodimeric domain of signal transducing histidine kinase"/>
    <property type="match status" value="1"/>
</dbReference>
<keyword evidence="4" id="KW-1003">Cell membrane</keyword>
<evidence type="ECO:0000256" key="11">
    <source>
        <dbReference type="ARBA" id="ARBA00022989"/>
    </source>
</evidence>
<keyword evidence="7 14" id="KW-0812">Transmembrane</keyword>
<dbReference type="EMBL" id="DWYZ01000197">
    <property type="protein sequence ID" value="HJB29179.1"/>
    <property type="molecule type" value="Genomic_DNA"/>
</dbReference>
<dbReference type="Pfam" id="PF02518">
    <property type="entry name" value="HATPase_c"/>
    <property type="match status" value="1"/>
</dbReference>
<keyword evidence="10" id="KW-0067">ATP-binding</keyword>
<dbReference type="InterPro" id="IPR003594">
    <property type="entry name" value="HATPase_dom"/>
</dbReference>
<keyword evidence="6" id="KW-0808">Transferase</keyword>
<feature type="transmembrane region" description="Helical" evidence="14">
    <location>
        <begin position="91"/>
        <end position="110"/>
    </location>
</feature>
<name>A0A9D2LTY1_9FIRM</name>
<evidence type="ECO:0000259" key="16">
    <source>
        <dbReference type="PROSITE" id="PS50885"/>
    </source>
</evidence>
<keyword evidence="8" id="KW-0547">Nucleotide-binding</keyword>
<evidence type="ECO:0000256" key="5">
    <source>
        <dbReference type="ARBA" id="ARBA00022553"/>
    </source>
</evidence>
<keyword evidence="9 17" id="KW-0418">Kinase</keyword>
<dbReference type="SMART" id="SM00304">
    <property type="entry name" value="HAMP"/>
    <property type="match status" value="1"/>
</dbReference>
<comment type="catalytic activity">
    <reaction evidence="1">
        <text>ATP + protein L-histidine = ADP + protein N-phospho-L-histidine.</text>
        <dbReference type="EC" id="2.7.13.3"/>
    </reaction>
</comment>
<proteinExistence type="predicted"/>
<organism evidence="17 18">
    <name type="scientific">Candidatus Blautia faecavium</name>
    <dbReference type="NCBI Taxonomy" id="2838487"/>
    <lineage>
        <taxon>Bacteria</taxon>
        <taxon>Bacillati</taxon>
        <taxon>Bacillota</taxon>
        <taxon>Clostridia</taxon>
        <taxon>Lachnospirales</taxon>
        <taxon>Lachnospiraceae</taxon>
        <taxon>Blautia</taxon>
    </lineage>
</organism>
<dbReference type="AlphaFoldDB" id="A0A9D2LTY1"/>
<gene>
    <name evidence="17" type="ORF">IAA06_10370</name>
</gene>
<feature type="transmembrane region" description="Helical" evidence="14">
    <location>
        <begin position="12"/>
        <end position="35"/>
    </location>
</feature>
<evidence type="ECO:0000256" key="12">
    <source>
        <dbReference type="ARBA" id="ARBA00023012"/>
    </source>
</evidence>
<evidence type="ECO:0000256" key="14">
    <source>
        <dbReference type="SAM" id="Phobius"/>
    </source>
</evidence>
<evidence type="ECO:0000256" key="4">
    <source>
        <dbReference type="ARBA" id="ARBA00022475"/>
    </source>
</evidence>
<evidence type="ECO:0000256" key="2">
    <source>
        <dbReference type="ARBA" id="ARBA00004651"/>
    </source>
</evidence>
<dbReference type="Gene3D" id="6.10.340.10">
    <property type="match status" value="1"/>
</dbReference>
<keyword evidence="5" id="KW-0597">Phosphoprotein</keyword>
<comment type="caution">
    <text evidence="17">The sequence shown here is derived from an EMBL/GenBank/DDBJ whole genome shotgun (WGS) entry which is preliminary data.</text>
</comment>
<evidence type="ECO:0000256" key="1">
    <source>
        <dbReference type="ARBA" id="ARBA00000085"/>
    </source>
</evidence>
<evidence type="ECO:0000256" key="10">
    <source>
        <dbReference type="ARBA" id="ARBA00022840"/>
    </source>
</evidence>
<accession>A0A9D2LTY1</accession>
<keyword evidence="11 14" id="KW-1133">Transmembrane helix</keyword>
<dbReference type="PROSITE" id="PS50885">
    <property type="entry name" value="HAMP"/>
    <property type="match status" value="1"/>
</dbReference>
<comment type="subcellular location">
    <subcellularLocation>
        <location evidence="2">Cell membrane</location>
        <topology evidence="2">Multi-pass membrane protein</topology>
    </subcellularLocation>
</comment>
<dbReference type="GO" id="GO:0005524">
    <property type="term" value="F:ATP binding"/>
    <property type="evidence" value="ECO:0007669"/>
    <property type="project" value="UniProtKB-KW"/>
</dbReference>
<dbReference type="InterPro" id="IPR003660">
    <property type="entry name" value="HAMP_dom"/>
</dbReference>
<sequence length="393" mass="45193">MEKLRNLSLKKTFILYVTVILIGTFPLSAVIVHHVTVFQQQIWNKYIDQEVYYQVQEDEGADYVTSIRRPQAGVMSERDEFLSELCDFFETYTVLIFAVAGCVTAVFLFYRNKLRVPIEELNAASQMIAKDDLDFHIAYENQDELGQLCREFEKMRAQLEENNRKMWRMIEDEKALRAAVAHDIRSPLSVLMGYQEMLLEFAGEGILDEKKMQEMLQEGMGQIKRMDAFIETMRKTAKLEERMPQYSLTKVGKLCQEIEKEGKLLGKNAGKLCLVQTEKEEQLIKIDKEMVLEVVENLLTNALRYAREKVEIAAIPSEHELTILVSDDGAGFQEDTEKVTQAYFHGDSKDDLSHFGMGMYISRIYCERHGGRLIPGNKEKGGAVVKAVFQYGE</sequence>
<dbReference type="InterPro" id="IPR005467">
    <property type="entry name" value="His_kinase_dom"/>
</dbReference>
<dbReference type="Proteomes" id="UP000823842">
    <property type="component" value="Unassembled WGS sequence"/>
</dbReference>
<dbReference type="Gene3D" id="3.30.565.10">
    <property type="entry name" value="Histidine kinase-like ATPase, C-terminal domain"/>
    <property type="match status" value="1"/>
</dbReference>
<evidence type="ECO:0000256" key="9">
    <source>
        <dbReference type="ARBA" id="ARBA00022777"/>
    </source>
</evidence>